<evidence type="ECO:0000256" key="7">
    <source>
        <dbReference type="RuleBase" id="RU000461"/>
    </source>
</evidence>
<feature type="binding site" description="axial binding residue" evidence="6">
    <location>
        <position position="400"/>
    </location>
    <ligand>
        <name>heme</name>
        <dbReference type="ChEBI" id="CHEBI:30413"/>
    </ligand>
    <ligandPart>
        <name>Fe</name>
        <dbReference type="ChEBI" id="CHEBI:18248"/>
    </ligandPart>
</feature>
<dbReference type="GO" id="GO:0020037">
    <property type="term" value="F:heme binding"/>
    <property type="evidence" value="ECO:0007669"/>
    <property type="project" value="InterPro"/>
</dbReference>
<feature type="compositionally biased region" description="Acidic residues" evidence="8">
    <location>
        <begin position="240"/>
        <end position="249"/>
    </location>
</feature>
<dbReference type="InterPro" id="IPR036396">
    <property type="entry name" value="Cyt_P450_sf"/>
</dbReference>
<evidence type="ECO:0000256" key="1">
    <source>
        <dbReference type="ARBA" id="ARBA00004167"/>
    </source>
</evidence>
<evidence type="ECO:0008006" key="11">
    <source>
        <dbReference type="Google" id="ProtNLM"/>
    </source>
</evidence>
<comment type="similarity">
    <text evidence="7">Belongs to the cytochrome P450 family.</text>
</comment>
<sequence>MRTIRADLVGPIVVFLAAVITLRRAIRNAPILSLVPPIINVSDPAMTMSMLVDHAHVFANRPVSGFPVNFQPGNLLRSHSISTVSHGRLWRALRCNLSSGVLHPSRLAAVSPLHRDAVHALIATLSGDGGGVFVLRDALHTAVFTVVVRMCFGDGVVSDGELRARGLAAASRVVRLRRWRWWNHFGGAFRRIIAHILPLIAARRQQRWRSQIDGSKVDEDGSLFRRPYVDSLLDLRVPDDDNDVDDNDGSDDKRRRQRPLTDHEMAPLVWEFLGATTQTAVQEKLHQELMAAAGDDNDERLLRDMPYLGAVIQESLRLHPPVLNIVRDVAANEDEAAGVNEVVRYMMMVGDVGRDGKAWKDPGEFRPERFLAGGEGEGVGLVPGNKEVRMMPFGVGRRHCPGVGLGTMHIRCFVAALVREFEWAPPVEGDAVDMAELDALFKMMKTPLRARITPRP</sequence>
<evidence type="ECO:0000256" key="5">
    <source>
        <dbReference type="ARBA" id="ARBA00023136"/>
    </source>
</evidence>
<keyword evidence="6 7" id="KW-0408">Iron</keyword>
<evidence type="ECO:0000256" key="3">
    <source>
        <dbReference type="ARBA" id="ARBA00022723"/>
    </source>
</evidence>
<dbReference type="PANTHER" id="PTHR24298">
    <property type="entry name" value="FLAVONOID 3'-MONOOXYGENASE-RELATED"/>
    <property type="match status" value="1"/>
</dbReference>
<dbReference type="SUPFAM" id="SSF48264">
    <property type="entry name" value="Cytochrome P450"/>
    <property type="match status" value="1"/>
</dbReference>
<feature type="compositionally biased region" description="Basic and acidic residues" evidence="8">
    <location>
        <begin position="250"/>
        <end position="260"/>
    </location>
</feature>
<dbReference type="PANTHER" id="PTHR24298:SF389">
    <property type="entry name" value="OS04G0128400 PROTEIN"/>
    <property type="match status" value="1"/>
</dbReference>
<keyword evidence="2" id="KW-0812">Transmembrane</keyword>
<dbReference type="InterPro" id="IPR001128">
    <property type="entry name" value="Cyt_P450"/>
</dbReference>
<protein>
    <recommendedName>
        <fullName evidence="11">Cytochrome P450</fullName>
    </recommendedName>
</protein>
<comment type="cofactor">
    <cofactor evidence="6">
        <name>heme</name>
        <dbReference type="ChEBI" id="CHEBI:30413"/>
    </cofactor>
</comment>
<keyword evidence="3 6" id="KW-0479">Metal-binding</keyword>
<keyword evidence="4" id="KW-1133">Transmembrane helix</keyword>
<dbReference type="InterPro" id="IPR051103">
    <property type="entry name" value="Plant_metabolite_P450s"/>
</dbReference>
<dbReference type="Gene3D" id="1.10.630.10">
    <property type="entry name" value="Cytochrome P450"/>
    <property type="match status" value="1"/>
</dbReference>
<dbReference type="PROSITE" id="PS00086">
    <property type="entry name" value="CYTOCHROME_P450"/>
    <property type="match status" value="1"/>
</dbReference>
<evidence type="ECO:0000256" key="4">
    <source>
        <dbReference type="ARBA" id="ARBA00022989"/>
    </source>
</evidence>
<name>A0A835AVV9_9POAL</name>
<dbReference type="EMBL" id="JACEFO010002208">
    <property type="protein sequence ID" value="KAF8673350.1"/>
    <property type="molecule type" value="Genomic_DNA"/>
</dbReference>
<dbReference type="Proteomes" id="UP000636709">
    <property type="component" value="Unassembled WGS sequence"/>
</dbReference>
<evidence type="ECO:0000256" key="6">
    <source>
        <dbReference type="PIRSR" id="PIRSR602401-1"/>
    </source>
</evidence>
<dbReference type="OrthoDB" id="2789670at2759"/>
<keyword evidence="7" id="KW-0503">Monooxygenase</keyword>
<dbReference type="PRINTS" id="PR00385">
    <property type="entry name" value="P450"/>
</dbReference>
<evidence type="ECO:0000313" key="9">
    <source>
        <dbReference type="EMBL" id="KAF8673350.1"/>
    </source>
</evidence>
<dbReference type="InterPro" id="IPR017972">
    <property type="entry name" value="Cyt_P450_CS"/>
</dbReference>
<dbReference type="Pfam" id="PF00067">
    <property type="entry name" value="p450"/>
    <property type="match status" value="1"/>
</dbReference>
<keyword evidence="6 7" id="KW-0349">Heme</keyword>
<organism evidence="9 10">
    <name type="scientific">Digitaria exilis</name>
    <dbReference type="NCBI Taxonomy" id="1010633"/>
    <lineage>
        <taxon>Eukaryota</taxon>
        <taxon>Viridiplantae</taxon>
        <taxon>Streptophyta</taxon>
        <taxon>Embryophyta</taxon>
        <taxon>Tracheophyta</taxon>
        <taxon>Spermatophyta</taxon>
        <taxon>Magnoliopsida</taxon>
        <taxon>Liliopsida</taxon>
        <taxon>Poales</taxon>
        <taxon>Poaceae</taxon>
        <taxon>PACMAD clade</taxon>
        <taxon>Panicoideae</taxon>
        <taxon>Panicodae</taxon>
        <taxon>Paniceae</taxon>
        <taxon>Anthephorinae</taxon>
        <taxon>Digitaria</taxon>
    </lineage>
</organism>
<keyword evidence="10" id="KW-1185">Reference proteome</keyword>
<dbReference type="PRINTS" id="PR00463">
    <property type="entry name" value="EP450I"/>
</dbReference>
<dbReference type="InterPro" id="IPR002401">
    <property type="entry name" value="Cyt_P450_E_grp-I"/>
</dbReference>
<comment type="caution">
    <text evidence="9">The sequence shown here is derived from an EMBL/GenBank/DDBJ whole genome shotgun (WGS) entry which is preliminary data.</text>
</comment>
<feature type="region of interest" description="Disordered" evidence="8">
    <location>
        <begin position="236"/>
        <end position="260"/>
    </location>
</feature>
<accession>A0A835AVV9</accession>
<evidence type="ECO:0000313" key="10">
    <source>
        <dbReference type="Proteomes" id="UP000636709"/>
    </source>
</evidence>
<gene>
    <name evidence="9" type="ORF">HU200_048910</name>
</gene>
<evidence type="ECO:0000256" key="8">
    <source>
        <dbReference type="SAM" id="MobiDB-lite"/>
    </source>
</evidence>
<dbReference type="AlphaFoldDB" id="A0A835AVV9"/>
<keyword evidence="7" id="KW-0560">Oxidoreductase</keyword>
<keyword evidence="5" id="KW-0472">Membrane</keyword>
<evidence type="ECO:0000256" key="2">
    <source>
        <dbReference type="ARBA" id="ARBA00022692"/>
    </source>
</evidence>
<dbReference type="GO" id="GO:0016709">
    <property type="term" value="F:oxidoreductase activity, acting on paired donors, with incorporation or reduction of molecular oxygen, NAD(P)H as one donor, and incorporation of one atom of oxygen"/>
    <property type="evidence" value="ECO:0007669"/>
    <property type="project" value="TreeGrafter"/>
</dbReference>
<dbReference type="GO" id="GO:0005506">
    <property type="term" value="F:iron ion binding"/>
    <property type="evidence" value="ECO:0007669"/>
    <property type="project" value="InterPro"/>
</dbReference>
<reference evidence="9" key="1">
    <citation type="submission" date="2020-07" db="EMBL/GenBank/DDBJ databases">
        <title>Genome sequence and genetic diversity analysis of an under-domesticated orphan crop, white fonio (Digitaria exilis).</title>
        <authorList>
            <person name="Bennetzen J.L."/>
            <person name="Chen S."/>
            <person name="Ma X."/>
            <person name="Wang X."/>
            <person name="Yssel A.E.J."/>
            <person name="Chaluvadi S.R."/>
            <person name="Johnson M."/>
            <person name="Gangashetty P."/>
            <person name="Hamidou F."/>
            <person name="Sanogo M.D."/>
            <person name="Zwaenepoel A."/>
            <person name="Wallace J."/>
            <person name="Van De Peer Y."/>
            <person name="Van Deynze A."/>
        </authorList>
    </citation>
    <scope>NUCLEOTIDE SEQUENCE</scope>
    <source>
        <tissue evidence="9">Leaves</tissue>
    </source>
</reference>
<dbReference type="GO" id="GO:0016020">
    <property type="term" value="C:membrane"/>
    <property type="evidence" value="ECO:0007669"/>
    <property type="project" value="UniProtKB-SubCell"/>
</dbReference>
<proteinExistence type="inferred from homology"/>
<comment type="subcellular location">
    <subcellularLocation>
        <location evidence="1">Membrane</location>
        <topology evidence="1">Single-pass membrane protein</topology>
    </subcellularLocation>
</comment>